<keyword evidence="6" id="KW-0675">Receptor</keyword>
<evidence type="ECO:0000256" key="7">
    <source>
        <dbReference type="ARBA" id="ARBA00023180"/>
    </source>
</evidence>
<evidence type="ECO:0000313" key="12">
    <source>
        <dbReference type="Proteomes" id="UP001369086"/>
    </source>
</evidence>
<dbReference type="Gene3D" id="2.60.40.10">
    <property type="entry name" value="Immunoglobulins"/>
    <property type="match status" value="2"/>
</dbReference>
<protein>
    <submittedName>
        <fullName evidence="11">Interleukin-5 receptor subunit alpha-like</fullName>
    </submittedName>
</protein>
<reference evidence="11 12" key="1">
    <citation type="submission" date="2021-05" db="EMBL/GenBank/DDBJ databases">
        <authorList>
            <person name="Zahm M."/>
            <person name="Klopp C."/>
            <person name="Cabau C."/>
            <person name="Kuhl H."/>
            <person name="Suciu R."/>
            <person name="Ciorpac M."/>
            <person name="Holostenco D."/>
            <person name="Gessner J."/>
            <person name="Wuertz S."/>
            <person name="Hohne C."/>
            <person name="Stock M."/>
            <person name="Gislard M."/>
            <person name="Lluch J."/>
            <person name="Milhes M."/>
            <person name="Lampietro C."/>
            <person name="Lopez Roques C."/>
            <person name="Donnadieu C."/>
            <person name="Du K."/>
            <person name="Schartl M."/>
            <person name="Guiguen Y."/>
        </authorList>
    </citation>
    <scope>NUCLEOTIDE SEQUENCE [LARGE SCALE GENOMIC DNA]</scope>
    <source>
        <strain evidence="11">Hh-F2</strain>
        <tissue evidence="11">Blood</tissue>
    </source>
</reference>
<dbReference type="PANTHER" id="PTHR23037">
    <property type="entry name" value="CYTOKINE RECEPTOR"/>
    <property type="match status" value="1"/>
</dbReference>
<comment type="caution">
    <text evidence="11">The sequence shown here is derived from an EMBL/GenBank/DDBJ whole genome shotgun (WGS) entry which is preliminary data.</text>
</comment>
<keyword evidence="4 8" id="KW-1133">Transmembrane helix</keyword>
<name>A0ABR0ZQL5_HUSHU</name>
<dbReference type="InterPro" id="IPR015321">
    <property type="entry name" value="TypeI_recpt_CBD"/>
</dbReference>
<evidence type="ECO:0000259" key="10">
    <source>
        <dbReference type="Pfam" id="PF09240"/>
    </source>
</evidence>
<keyword evidence="12" id="KW-1185">Reference proteome</keyword>
<feature type="chain" id="PRO_5047207871" evidence="9">
    <location>
        <begin position="25"/>
        <end position="296"/>
    </location>
</feature>
<evidence type="ECO:0000256" key="3">
    <source>
        <dbReference type="ARBA" id="ARBA00022729"/>
    </source>
</evidence>
<keyword evidence="2 8" id="KW-0812">Transmembrane</keyword>
<proteinExistence type="predicted"/>
<feature type="transmembrane region" description="Helical" evidence="8">
    <location>
        <begin position="237"/>
        <end position="256"/>
    </location>
</feature>
<keyword evidence="5 8" id="KW-0472">Membrane</keyword>
<feature type="domain" description="Type I cytokine receptor cytokine-binding" evidence="10">
    <location>
        <begin position="37"/>
        <end position="125"/>
    </location>
</feature>
<accession>A0ABR0ZQL5</accession>
<keyword evidence="7" id="KW-0325">Glycoprotein</keyword>
<dbReference type="Proteomes" id="UP001369086">
    <property type="component" value="Unassembled WGS sequence"/>
</dbReference>
<evidence type="ECO:0000256" key="6">
    <source>
        <dbReference type="ARBA" id="ARBA00023170"/>
    </source>
</evidence>
<evidence type="ECO:0000313" key="11">
    <source>
        <dbReference type="EMBL" id="KAK6486959.1"/>
    </source>
</evidence>
<evidence type="ECO:0000256" key="1">
    <source>
        <dbReference type="ARBA" id="ARBA00004479"/>
    </source>
</evidence>
<dbReference type="InterPro" id="IPR013783">
    <property type="entry name" value="Ig-like_fold"/>
</dbReference>
<dbReference type="EMBL" id="JAHFZB010000008">
    <property type="protein sequence ID" value="KAK6486959.1"/>
    <property type="molecule type" value="Genomic_DNA"/>
</dbReference>
<evidence type="ECO:0000256" key="8">
    <source>
        <dbReference type="SAM" id="Phobius"/>
    </source>
</evidence>
<evidence type="ECO:0000256" key="2">
    <source>
        <dbReference type="ARBA" id="ARBA00022692"/>
    </source>
</evidence>
<evidence type="ECO:0000256" key="9">
    <source>
        <dbReference type="SAM" id="SignalP"/>
    </source>
</evidence>
<gene>
    <name evidence="11" type="ORF">HHUSO_G10671</name>
</gene>
<sequence length="296" mass="34575">MKTKAKSIMIHLLLFVGFTSLANLSYQKNHSRTSAKDLQCIFYNVTYLNCTFHIEVLEETQYYLFFSRKKHTEECPNYTQDMQKSKTVCHFPSLNFPNYKDFPEFTIYVNGTSKQTVIQPLSQEFYRFEIEKLNPPLHVSVADDLRLKWEQPPFSFQISPSCFIYELCIDDLHLKIKTQIENINTPYTLSNLDLSRRYTLQLRVKGGGSCGFNESLWSDWTEAIYVGSEKEKVSNNLILALVTVLLIMIIFLVCICRRYKLLYRLYPPIPHPKIKIDEASLKWIQAQGHTSNSNGY</sequence>
<dbReference type="Pfam" id="PF09240">
    <property type="entry name" value="IL6Ra-bind"/>
    <property type="match status" value="1"/>
</dbReference>
<evidence type="ECO:0000256" key="4">
    <source>
        <dbReference type="ARBA" id="ARBA00022989"/>
    </source>
</evidence>
<evidence type="ECO:0000256" key="5">
    <source>
        <dbReference type="ARBA" id="ARBA00023136"/>
    </source>
</evidence>
<organism evidence="11 12">
    <name type="scientific">Huso huso</name>
    <name type="common">Beluga</name>
    <name type="synonym">Acipenser huso</name>
    <dbReference type="NCBI Taxonomy" id="61971"/>
    <lineage>
        <taxon>Eukaryota</taxon>
        <taxon>Metazoa</taxon>
        <taxon>Chordata</taxon>
        <taxon>Craniata</taxon>
        <taxon>Vertebrata</taxon>
        <taxon>Euteleostomi</taxon>
        <taxon>Actinopterygii</taxon>
        <taxon>Chondrostei</taxon>
        <taxon>Acipenseriformes</taxon>
        <taxon>Acipenseridae</taxon>
        <taxon>Huso</taxon>
    </lineage>
</organism>
<comment type="subcellular location">
    <subcellularLocation>
        <location evidence="1">Membrane</location>
        <topology evidence="1">Single-pass type I membrane protein</topology>
    </subcellularLocation>
</comment>
<keyword evidence="3 9" id="KW-0732">Signal</keyword>
<feature type="signal peptide" evidence="9">
    <location>
        <begin position="1"/>
        <end position="24"/>
    </location>
</feature>
<dbReference type="InterPro" id="IPR036116">
    <property type="entry name" value="FN3_sf"/>
</dbReference>
<dbReference type="SUPFAM" id="SSF49265">
    <property type="entry name" value="Fibronectin type III"/>
    <property type="match status" value="2"/>
</dbReference>
<dbReference type="PANTHER" id="PTHR23037:SF46">
    <property type="entry name" value="INTERLEUKIN 5 RECEPTOR SUBUNIT ALPHA"/>
    <property type="match status" value="1"/>
</dbReference>